<dbReference type="PANTHER" id="PTHR46410">
    <property type="entry name" value="AT-RICH INTERACTIVE DOMAIN-CONTAINING PROTEIN 2"/>
    <property type="match status" value="1"/>
</dbReference>
<evidence type="ECO:0000259" key="1">
    <source>
        <dbReference type="PROSITE" id="PS51011"/>
    </source>
</evidence>
<gene>
    <name evidence="2" type="ORF">OIU77_022983</name>
</gene>
<dbReference type="PANTHER" id="PTHR46410:SF18">
    <property type="entry name" value="AT-RICH INTERACTIVE DOMAIN-CONTAINING PROTEIN 2"/>
    <property type="match status" value="1"/>
</dbReference>
<comment type="caution">
    <text evidence="2">The sequence shown here is derived from an EMBL/GenBank/DDBJ whole genome shotgun (WGS) entry which is preliminary data.</text>
</comment>
<dbReference type="SMART" id="SM01014">
    <property type="entry name" value="ARID"/>
    <property type="match status" value="1"/>
</dbReference>
<evidence type="ECO:0000313" key="2">
    <source>
        <dbReference type="EMBL" id="KAJ6393656.1"/>
    </source>
</evidence>
<name>A0ABQ9C6Q1_9ROSI</name>
<accession>A0ABQ9C6Q1</accession>
<dbReference type="PROSITE" id="PS51011">
    <property type="entry name" value="ARID"/>
    <property type="match status" value="1"/>
</dbReference>
<dbReference type="Gene3D" id="1.10.150.60">
    <property type="entry name" value="ARID DNA-binding domain"/>
    <property type="match status" value="1"/>
</dbReference>
<evidence type="ECO:0000313" key="3">
    <source>
        <dbReference type="Proteomes" id="UP001141253"/>
    </source>
</evidence>
<dbReference type="Proteomes" id="UP001141253">
    <property type="component" value="Chromosome 1"/>
</dbReference>
<dbReference type="Pfam" id="PF01388">
    <property type="entry name" value="ARID"/>
    <property type="match status" value="1"/>
</dbReference>
<reference evidence="2" key="2">
    <citation type="journal article" date="2023" name="Int. J. Mol. Sci.">
        <title>De Novo Assembly and Annotation of 11 Diverse Shrub Willow (Salix) Genomes Reveals Novel Gene Organization in Sex-Linked Regions.</title>
        <authorList>
            <person name="Hyden B."/>
            <person name="Feng K."/>
            <person name="Yates T.B."/>
            <person name="Jawdy S."/>
            <person name="Cereghino C."/>
            <person name="Smart L.B."/>
            <person name="Muchero W."/>
        </authorList>
    </citation>
    <scope>NUCLEOTIDE SEQUENCE</scope>
    <source>
        <tissue evidence="2">Shoot tip</tissue>
    </source>
</reference>
<dbReference type="CDD" id="cd16100">
    <property type="entry name" value="ARID"/>
    <property type="match status" value="1"/>
</dbReference>
<dbReference type="SMART" id="SM00501">
    <property type="entry name" value="BRIGHT"/>
    <property type="match status" value="1"/>
</dbReference>
<dbReference type="CDD" id="cd00167">
    <property type="entry name" value="SANT"/>
    <property type="match status" value="1"/>
</dbReference>
<feature type="domain" description="ARID" evidence="1">
    <location>
        <begin position="60"/>
        <end position="151"/>
    </location>
</feature>
<keyword evidence="3" id="KW-1185">Reference proteome</keyword>
<dbReference type="SUPFAM" id="SSF46774">
    <property type="entry name" value="ARID-like"/>
    <property type="match status" value="1"/>
</dbReference>
<sequence>MAGWSILTNGSALDSVDDVINIYKSDGGCCLDINHPVKDDEVKDCIVVDNSYEDDYECEDKVICLFDELVSNFSNEAADGGCIRPIPALLGDGQSLDLFKLFWVVRKRGGFDLVNGFWSFVAKELGLDLHISPSVKLIYIKYLYELEKCMSRSCKEEKLRKGKRRCDGNLSCSSLELEMQLRNLLLLRCDRKQEVCKFASEVYEKNGRSIEMDTGKSKVGWLDTKAVHRVHNGVGNRNSDNDKKIHAEKNNYYNDSDDDVVILDSSIAKKGFNSRKRKRESLTRMLNWVIQIAKCPDDPSIGVISPEFKWKDNELWLQAIRAREALLQRKHFNPNIEQSLLQALCLACGFVHVIAKWAQASESHSNEGTPDLQDPKAEAHPLTTTFLLSNDNQKMHPSVFEDVSAVSEHFAERSRCSKRLPALVKPHSCSCCNSCSPPQSKCTSSLKTQCENGLEEQELGADLSSKNATFDGSGDGHVRRHVAVGPLFQAEVSEWTSVVSESDSKWLGTRLWPLECENHNTVVAMDPIGKGRPSVCGCQLPGSVECVRFHIAEKRIKLKLELGHLFYHWQFDRMGEEVSLRWTTEEEKRFKDMVKFNPLSAGKCFWDNKHKYFPRKTREELVSYYFNAYLVRRRSYQNRVTPKKIDSDDEAEFGSLSDGYGHEALMVPAPGNFDDWTRRSQESNAVLRRSSIAVESAGGVFLINSGERDNMMC</sequence>
<organism evidence="2 3">
    <name type="scientific">Salix suchowensis</name>
    <dbReference type="NCBI Taxonomy" id="1278906"/>
    <lineage>
        <taxon>Eukaryota</taxon>
        <taxon>Viridiplantae</taxon>
        <taxon>Streptophyta</taxon>
        <taxon>Embryophyta</taxon>
        <taxon>Tracheophyta</taxon>
        <taxon>Spermatophyta</taxon>
        <taxon>Magnoliopsida</taxon>
        <taxon>eudicotyledons</taxon>
        <taxon>Gunneridae</taxon>
        <taxon>Pentapetalae</taxon>
        <taxon>rosids</taxon>
        <taxon>fabids</taxon>
        <taxon>Malpighiales</taxon>
        <taxon>Salicaceae</taxon>
        <taxon>Saliceae</taxon>
        <taxon>Salix</taxon>
    </lineage>
</organism>
<dbReference type="EMBL" id="JAPFFI010000005">
    <property type="protein sequence ID" value="KAJ6393656.1"/>
    <property type="molecule type" value="Genomic_DNA"/>
</dbReference>
<protein>
    <recommendedName>
        <fullName evidence="1">ARID domain-containing protein</fullName>
    </recommendedName>
</protein>
<proteinExistence type="predicted"/>
<dbReference type="InterPro" id="IPR036431">
    <property type="entry name" value="ARID_dom_sf"/>
</dbReference>
<dbReference type="InterPro" id="IPR001005">
    <property type="entry name" value="SANT/Myb"/>
</dbReference>
<dbReference type="InterPro" id="IPR001606">
    <property type="entry name" value="ARID_dom"/>
</dbReference>
<reference evidence="2" key="1">
    <citation type="submission" date="2022-10" db="EMBL/GenBank/DDBJ databases">
        <authorList>
            <person name="Hyden B.L."/>
            <person name="Feng K."/>
            <person name="Yates T."/>
            <person name="Jawdy S."/>
            <person name="Smart L.B."/>
            <person name="Muchero W."/>
        </authorList>
    </citation>
    <scope>NUCLEOTIDE SEQUENCE</scope>
    <source>
        <tissue evidence="2">Shoot tip</tissue>
    </source>
</reference>